<dbReference type="PROSITE" id="PS50294">
    <property type="entry name" value="WD_REPEATS_REGION"/>
    <property type="match status" value="16"/>
</dbReference>
<feature type="repeat" description="WD" evidence="3">
    <location>
        <begin position="1665"/>
        <end position="1706"/>
    </location>
</feature>
<evidence type="ECO:0000313" key="6">
    <source>
        <dbReference type="EMBL" id="CAD8104437.1"/>
    </source>
</evidence>
<dbReference type="SMART" id="SM00320">
    <property type="entry name" value="WD40"/>
    <property type="match status" value="16"/>
</dbReference>
<evidence type="ECO:0000256" key="2">
    <source>
        <dbReference type="ARBA" id="ARBA00022737"/>
    </source>
</evidence>
<comment type="caution">
    <text evidence="6">The sequence shown here is derived from an EMBL/GenBank/DDBJ whole genome shotgun (WGS) entry which is preliminary data.</text>
</comment>
<feature type="repeat" description="WD" evidence="3">
    <location>
        <begin position="1329"/>
        <end position="1370"/>
    </location>
</feature>
<evidence type="ECO:0000259" key="5">
    <source>
        <dbReference type="Pfam" id="PF00931"/>
    </source>
</evidence>
<feature type="repeat" description="WD" evidence="3">
    <location>
        <begin position="1203"/>
        <end position="1244"/>
    </location>
</feature>
<feature type="repeat" description="WD" evidence="3">
    <location>
        <begin position="1497"/>
        <end position="1538"/>
    </location>
</feature>
<evidence type="ECO:0000256" key="4">
    <source>
        <dbReference type="SAM" id="Coils"/>
    </source>
</evidence>
<dbReference type="InterPro" id="IPR001680">
    <property type="entry name" value="WD40_rpt"/>
</dbReference>
<feature type="repeat" description="WD" evidence="3">
    <location>
        <begin position="1119"/>
        <end position="1160"/>
    </location>
</feature>
<sequence>MKKMIIIQNKKQIFGEIKQKLILSKCVISKIQFGQEYLIKQIKKIYLQENEEEEEEIDNSLNQKYKDFKNNEEWKIKQGLILTIIYISSNSFTDTIYSFCQKALIQLWVLEKDQRVRGLLKNQNLISLQMQILQKDWQTQHDRIAGEMQKMLKRIDELQESISREANLNKRDIQLKEMDETTSQLDEYIHNISEMGQQLRLITDFLNHIRKGLQRVEGKINQMKEQLDNVGNDIKFLRGKSVIQLLEIRKWKVLNVAAEKNVKSIYVPLKTQEKDKNEVSRLMNFDQFDDKVGEVNEFLLDKNQTVLLIHGLAGSGKSTTAKKIEEFIWKLHDSNKQIGNFLLIPVYLSLPSLKNPVYQAVEESLHSDDYGFDDLQLKECKEMLQKKEFRFIFIMDSYDEMKLENIQKNLYITNKLRQNWSDPLVIFTTRSDIFTSNNYADWFAPEDKKKFKEIKLLQFEQSERQEYLMKFTIQSIKMLIFDVYEWQVQTQNQKALDLKRFEQNWEKLKSSFLKFDGARLESETLLNEKQIDSILLFLKDDELIALKSNEAIRSLSINLKKLWSFKKYEDMMMSVSLTKLVETPYMMEIIVQVLPNMILKATEIINIKQNFLKNFSKMLKEFYISKYRIQMYKSQQKKHLLGLINEVKKESQAEIQVDYDDFLDVTPNDIYDLEVIDYHQIAFEVWNNLEENSIPQQLQISQEFEGIYIQVQKIFETDFLLQNQILKKGKMQQEGIIQVVCDSLKEYNLTIYDFYCEFINYYHLKQIEKQRNLGKSIDTDRFLHDLLKYSIRLAKTMSKNEKTQVQYKQQGFLYQNESKDEQGLNEFFNYDDKFGAYKKDIISCSLVQQKGANFQFAHKSIQEFLIAADLYEVLVQSKDFNIQILNTIIDFLSKENNQDQDCLKFLENIDKKYTETFNQIENISHLEKLKQSGTFQQTINSIISLIRSIKEHDINVVNYSTETYAETRQYLIQKISQEVRIIEFLKFLVHLTKIDNKCIISGSNALNILVEMKVDLTSLNFENIKISNTSLIGGNFTKCNLTNSKFDNVNINGINLSGAQLFNCNWKQLKINDLYQIDGHTKAVWSVCFSPDANTLASGSGDNSIRLWDVKTGKQNARLDGHTKTIYSVCFSPYGNTLASGSEDNSIRLWDVKTGQQKARLDGHTHYVNSVCFSPDGNALASGSSDGSIRLWDVKTGKQKAQLDVNTNTIYSVCFSPDGNTLASGSTDNSIHLWDVKTAQYKAKLDGHTSNVYSVCFSPNGTTLASGSADNSIRLWDVKTGQQIDKLDGHTSWVQSICFSSDGNTLGSGGGDLSVRLWDVKTGIQKVKLDGHTGLVQSVCFSPDRNTLASGSWDKSIRFWDVQTEQYKVKLDGHQQVVWSVCFSPDGNALASGSADKSIRLWDVKTGKQKAKLDGHTHYVYSVCFSPDGSTLASGSADKSIYLWDVKTGQQKAKLDGHTSNVQSVCFSPDGTTLASGSADKSIYLWDVKTGKQKAKLDRHTSNVYSVCFSSDGTTLASGSADRFIYLWDIKTGQQKAKLAGHEQVIQLVCFSPDGNTLASGSWDNSIRLWDVKTGQQKAKLAGHDEAVYSVCFSPDGNALASGSEDKSIRLWDVKTGYQKTKLDGHEEPVISVCFSPDRNTLASGNSDNSIRLWDLKTGQQKAKLDGHDEPVISVCFSPDGNKLASGSNDNSIRLWDVKTGQQIAKLDGHGEPVISVCFSPGGKTLASRSVDQFIHLWDLKTEQEISSQDNRYNEVLENCKISFQQNNPLTVTTNITFLRISQTPIFQAQGALVLKGEFFNYKGFDLRSLLKLKESFILES</sequence>
<dbReference type="InterPro" id="IPR002182">
    <property type="entry name" value="NB-ARC"/>
</dbReference>
<dbReference type="PROSITE" id="PS50082">
    <property type="entry name" value="WD_REPEATS_2"/>
    <property type="match status" value="16"/>
</dbReference>
<reference evidence="6" key="1">
    <citation type="submission" date="2021-01" db="EMBL/GenBank/DDBJ databases">
        <authorList>
            <consortium name="Genoscope - CEA"/>
            <person name="William W."/>
        </authorList>
    </citation>
    <scope>NUCLEOTIDE SEQUENCE</scope>
</reference>
<organism evidence="6 7">
    <name type="scientific">Paramecium primaurelia</name>
    <dbReference type="NCBI Taxonomy" id="5886"/>
    <lineage>
        <taxon>Eukaryota</taxon>
        <taxon>Sar</taxon>
        <taxon>Alveolata</taxon>
        <taxon>Ciliophora</taxon>
        <taxon>Intramacronucleata</taxon>
        <taxon>Oligohymenophorea</taxon>
        <taxon>Peniculida</taxon>
        <taxon>Parameciidae</taxon>
        <taxon>Paramecium</taxon>
    </lineage>
</organism>
<keyword evidence="1 3" id="KW-0853">WD repeat</keyword>
<feature type="repeat" description="WD" evidence="3">
    <location>
        <begin position="1581"/>
        <end position="1622"/>
    </location>
</feature>
<feature type="repeat" description="WD" evidence="3">
    <location>
        <begin position="1287"/>
        <end position="1323"/>
    </location>
</feature>
<feature type="repeat" description="WD" evidence="3">
    <location>
        <begin position="1077"/>
        <end position="1118"/>
    </location>
</feature>
<dbReference type="PANTHER" id="PTHR19848">
    <property type="entry name" value="WD40 REPEAT PROTEIN"/>
    <property type="match status" value="1"/>
</dbReference>
<dbReference type="PROSITE" id="PS00678">
    <property type="entry name" value="WD_REPEATS_1"/>
    <property type="match status" value="15"/>
</dbReference>
<dbReference type="Pfam" id="PF00400">
    <property type="entry name" value="WD40"/>
    <property type="match status" value="11"/>
</dbReference>
<dbReference type="InterPro" id="IPR019775">
    <property type="entry name" value="WD40_repeat_CS"/>
</dbReference>
<feature type="coiled-coil region" evidence="4">
    <location>
        <begin position="141"/>
        <end position="168"/>
    </location>
</feature>
<dbReference type="PANTHER" id="PTHR19848:SF8">
    <property type="entry name" value="F-BOX AND WD REPEAT DOMAIN CONTAINING 7"/>
    <property type="match status" value="1"/>
</dbReference>
<feature type="repeat" description="WD" evidence="3">
    <location>
        <begin position="1413"/>
        <end position="1454"/>
    </location>
</feature>
<accession>A0A8S1PMG4</accession>
<feature type="repeat" description="WD" evidence="3">
    <location>
        <begin position="1455"/>
        <end position="1496"/>
    </location>
</feature>
<name>A0A8S1PMG4_PARPR</name>
<dbReference type="Pfam" id="PF25173">
    <property type="entry name" value="Beta-prop_WDR3_1st"/>
    <property type="match status" value="1"/>
</dbReference>
<gene>
    <name evidence="6" type="ORF">PPRIM_AZ9-3.1.T1240005</name>
</gene>
<dbReference type="InterPro" id="IPR018391">
    <property type="entry name" value="PQQ_b-propeller_rpt"/>
</dbReference>
<dbReference type="EMBL" id="CAJJDM010000127">
    <property type="protein sequence ID" value="CAD8104437.1"/>
    <property type="molecule type" value="Genomic_DNA"/>
</dbReference>
<keyword evidence="4" id="KW-0175">Coiled coil</keyword>
<dbReference type="Pfam" id="PF00805">
    <property type="entry name" value="Pentapeptide"/>
    <property type="match status" value="1"/>
</dbReference>
<feature type="repeat" description="WD" evidence="3">
    <location>
        <begin position="1371"/>
        <end position="1412"/>
    </location>
</feature>
<dbReference type="CDD" id="cd00200">
    <property type="entry name" value="WD40"/>
    <property type="match status" value="3"/>
</dbReference>
<keyword evidence="7" id="KW-1185">Reference proteome</keyword>
<feature type="coiled-coil region" evidence="4">
    <location>
        <begin position="206"/>
        <end position="240"/>
    </location>
</feature>
<evidence type="ECO:0000256" key="3">
    <source>
        <dbReference type="PROSITE-ProRule" id="PRU00221"/>
    </source>
</evidence>
<feature type="repeat" description="WD" evidence="3">
    <location>
        <begin position="1245"/>
        <end position="1286"/>
    </location>
</feature>
<feature type="repeat" description="WD" evidence="3">
    <location>
        <begin position="1707"/>
        <end position="1748"/>
    </location>
</feature>
<keyword evidence="2" id="KW-0677">Repeat</keyword>
<feature type="domain" description="NB-ARC" evidence="5">
    <location>
        <begin position="289"/>
        <end position="438"/>
    </location>
</feature>
<feature type="repeat" description="WD" evidence="3">
    <location>
        <begin position="1161"/>
        <end position="1202"/>
    </location>
</feature>
<proteinExistence type="predicted"/>
<dbReference type="InterPro" id="IPR001646">
    <property type="entry name" value="5peptide_repeat"/>
</dbReference>
<dbReference type="Pfam" id="PF00931">
    <property type="entry name" value="NB-ARC"/>
    <property type="match status" value="1"/>
</dbReference>
<evidence type="ECO:0000256" key="1">
    <source>
        <dbReference type="ARBA" id="ARBA00022574"/>
    </source>
</evidence>
<protein>
    <recommendedName>
        <fullName evidence="5">NB-ARC domain-containing protein</fullName>
    </recommendedName>
</protein>
<dbReference type="Proteomes" id="UP000688137">
    <property type="component" value="Unassembled WGS sequence"/>
</dbReference>
<feature type="repeat" description="WD" evidence="3">
    <location>
        <begin position="1539"/>
        <end position="1580"/>
    </location>
</feature>
<dbReference type="SMART" id="SM00564">
    <property type="entry name" value="PQQ"/>
    <property type="match status" value="11"/>
</dbReference>
<feature type="repeat" description="WD" evidence="3">
    <location>
        <begin position="1623"/>
        <end position="1664"/>
    </location>
</feature>
<evidence type="ECO:0000313" key="7">
    <source>
        <dbReference type="Proteomes" id="UP000688137"/>
    </source>
</evidence>
<dbReference type="OMA" id="YERIANQ"/>